<sequence>MSIWPDPGSLPECSLVIRRGSRTPSDALSCGPRTRRNSRGAATVRHRVASAGRERAGAVNVSQRTHMSGTWRRWVWVGVVGLLGLAGCRTTGSGARQETPAPATRHEVEFEPVTVTGDLELERLNDEELFAGGTSAFAAEDFKQAARYFGRLADFHPQSSHRRQALYNAGLAHQRLKEWEEAYQRFSELADAAAGQGEALDAAFRLAETQYHLERFEEAAAQLRVLAGRVDLPPGRRLEAQVQLGICELEAGQREKAENSLRQAVSDYEALPDKDLVDKYFPAQAHFFVGEIYRLNYEDVLLDPLKGSDALAKDLNYKAELLLSAQGHYLRSIRVGNGYWATASGTQIGAMYENMYNQMVNSPAPPELTGEEAVIYRQELRKKIRVLLTKSINVYERTLEAAERIGSQNAFVDRTRESLRKVKELLLADAEADPEAAPPPTPASKPHS</sequence>
<dbReference type="Gene3D" id="1.25.40.10">
    <property type="entry name" value="Tetratricopeptide repeat domain"/>
    <property type="match status" value="1"/>
</dbReference>
<organism evidence="2 3">
    <name type="scientific">Stigmatella aurantiaca (strain DW4/3-1)</name>
    <dbReference type="NCBI Taxonomy" id="378806"/>
    <lineage>
        <taxon>Bacteria</taxon>
        <taxon>Pseudomonadati</taxon>
        <taxon>Myxococcota</taxon>
        <taxon>Myxococcia</taxon>
        <taxon>Myxococcales</taxon>
        <taxon>Cystobacterineae</taxon>
        <taxon>Archangiaceae</taxon>
        <taxon>Stigmatella</taxon>
    </lineage>
</organism>
<dbReference type="Pfam" id="PF13174">
    <property type="entry name" value="TPR_6"/>
    <property type="match status" value="2"/>
</dbReference>
<dbReference type="EMBL" id="AAMD01000050">
    <property type="protein sequence ID" value="EAU66672.1"/>
    <property type="molecule type" value="Genomic_DNA"/>
</dbReference>
<dbReference type="InterPro" id="IPR011990">
    <property type="entry name" value="TPR-like_helical_dom_sf"/>
</dbReference>
<gene>
    <name evidence="2" type="ORF">STIAU_7864</name>
</gene>
<proteinExistence type="predicted"/>
<evidence type="ECO:0000313" key="2">
    <source>
        <dbReference type="EMBL" id="EAU66672.1"/>
    </source>
</evidence>
<evidence type="ECO:0000256" key="1">
    <source>
        <dbReference type="SAM" id="MobiDB-lite"/>
    </source>
</evidence>
<dbReference type="SUPFAM" id="SSF48452">
    <property type="entry name" value="TPR-like"/>
    <property type="match status" value="1"/>
</dbReference>
<evidence type="ECO:0000313" key="3">
    <source>
        <dbReference type="Proteomes" id="UP000032702"/>
    </source>
</evidence>
<accession>Q092J3</accession>
<reference evidence="2 3" key="1">
    <citation type="submission" date="2006-04" db="EMBL/GenBank/DDBJ databases">
        <authorList>
            <person name="Nierman W.C."/>
        </authorList>
    </citation>
    <scope>NUCLEOTIDE SEQUENCE [LARGE SCALE GENOMIC DNA]</scope>
    <source>
        <strain evidence="2 3">DW4/3-1</strain>
    </source>
</reference>
<dbReference type="InterPro" id="IPR019734">
    <property type="entry name" value="TPR_rpt"/>
</dbReference>
<dbReference type="PATRIC" id="fig|378806.16.peg.5810"/>
<comment type="caution">
    <text evidence="2">The sequence shown here is derived from an EMBL/GenBank/DDBJ whole genome shotgun (WGS) entry which is preliminary data.</text>
</comment>
<dbReference type="Proteomes" id="UP000032702">
    <property type="component" value="Unassembled WGS sequence"/>
</dbReference>
<feature type="region of interest" description="Disordered" evidence="1">
    <location>
        <begin position="429"/>
        <end position="448"/>
    </location>
</feature>
<dbReference type="AlphaFoldDB" id="Q092J3"/>
<name>Q092J3_STIAD</name>
<feature type="compositionally biased region" description="Pro residues" evidence="1">
    <location>
        <begin position="436"/>
        <end position="448"/>
    </location>
</feature>
<protein>
    <submittedName>
        <fullName evidence="2">Tetratricopeptide repeat domain protein</fullName>
    </submittedName>
</protein>